<evidence type="ECO:0000313" key="4">
    <source>
        <dbReference type="EMBL" id="AVY92847.1"/>
    </source>
</evidence>
<proteinExistence type="predicted"/>
<accession>A0A2U3THF7</accession>
<name>A0A2U3THF7_9NEIS</name>
<dbReference type="Gene3D" id="2.40.160.50">
    <property type="entry name" value="membrane protein fhac: a member of the omp85/tpsb transporter family"/>
    <property type="match status" value="1"/>
</dbReference>
<evidence type="ECO:0000259" key="3">
    <source>
        <dbReference type="Pfam" id="PF01103"/>
    </source>
</evidence>
<dbReference type="GO" id="GO:0019867">
    <property type="term" value="C:outer membrane"/>
    <property type="evidence" value="ECO:0007669"/>
    <property type="project" value="InterPro"/>
</dbReference>
<evidence type="ECO:0000256" key="1">
    <source>
        <dbReference type="ARBA" id="ARBA00004370"/>
    </source>
</evidence>
<dbReference type="AlphaFoldDB" id="A0A2U3THF7"/>
<dbReference type="Pfam" id="PF01103">
    <property type="entry name" value="Omp85"/>
    <property type="match status" value="1"/>
</dbReference>
<evidence type="ECO:0000256" key="2">
    <source>
        <dbReference type="ARBA" id="ARBA00023136"/>
    </source>
</evidence>
<keyword evidence="5" id="KW-1185">Reference proteome</keyword>
<dbReference type="EMBL" id="CP028519">
    <property type="protein sequence ID" value="AVY92847.1"/>
    <property type="molecule type" value="Genomic_DNA"/>
</dbReference>
<organism evidence="4 5">
    <name type="scientific">Microvirgula aerodenitrificans</name>
    <dbReference type="NCBI Taxonomy" id="57480"/>
    <lineage>
        <taxon>Bacteria</taxon>
        <taxon>Pseudomonadati</taxon>
        <taxon>Pseudomonadota</taxon>
        <taxon>Betaproteobacteria</taxon>
        <taxon>Neisseriales</taxon>
        <taxon>Aquaspirillaceae</taxon>
        <taxon>Microvirgula</taxon>
    </lineage>
</organism>
<dbReference type="InterPro" id="IPR000184">
    <property type="entry name" value="Bac_surfAg_D15"/>
</dbReference>
<dbReference type="Proteomes" id="UP000244173">
    <property type="component" value="Chromosome"/>
</dbReference>
<evidence type="ECO:0000313" key="5">
    <source>
        <dbReference type="Proteomes" id="UP000244173"/>
    </source>
</evidence>
<feature type="domain" description="Bacterial surface antigen (D15)" evidence="3">
    <location>
        <begin position="18"/>
        <end position="196"/>
    </location>
</feature>
<protein>
    <recommendedName>
        <fullName evidence="3">Bacterial surface antigen (D15) domain-containing protein</fullName>
    </recommendedName>
</protein>
<dbReference type="KEGG" id="maer:DAI18_01410"/>
<comment type="subcellular location">
    <subcellularLocation>
        <location evidence="1">Membrane</location>
    </subcellularLocation>
</comment>
<reference evidence="4 5" key="1">
    <citation type="submission" date="2018-04" db="EMBL/GenBank/DDBJ databases">
        <title>Denitrifier Microvirgula.</title>
        <authorList>
            <person name="Anderson E."/>
            <person name="Jang J."/>
            <person name="Ishii S."/>
        </authorList>
    </citation>
    <scope>NUCLEOTIDE SEQUENCE [LARGE SCALE GENOMIC DNA]</scope>
    <source>
        <strain evidence="4 5">BE2.4</strain>
    </source>
</reference>
<keyword evidence="2" id="KW-0472">Membrane</keyword>
<sequence length="216" mass="23500">MGERGGGEWRNSIVLGKDNGLRTEFYQPFAADSNNFVAASIGYHDRPYTLYTANGDKSAQFRLAAARATVEYGRSLGNYGEVRLGVVSGYDRVERDIGDPNFIDRTRQRIGGLTASAVIDQFDNPRLPRDGFLVAASAYKGVPALGASEASHSAQLRLDKAFLWDKDTVFRATLKGSSISDLQDLKSDDAFSLGAFSICPVTRTSNWLATVPRCCG</sequence>
<gene>
    <name evidence="4" type="ORF">DAI18_01410</name>
</gene>